<sequence length="43" mass="4976">MNEKAQLGAKCRNRWAIRRKMSQSLANILTAGIEQRFGHMLFV</sequence>
<organism evidence="3">
    <name type="scientific">Brugia pahangi</name>
    <name type="common">Filarial nematode worm</name>
    <dbReference type="NCBI Taxonomy" id="6280"/>
    <lineage>
        <taxon>Eukaryota</taxon>
        <taxon>Metazoa</taxon>
        <taxon>Ecdysozoa</taxon>
        <taxon>Nematoda</taxon>
        <taxon>Chromadorea</taxon>
        <taxon>Rhabditida</taxon>
        <taxon>Spirurina</taxon>
        <taxon>Spiruromorpha</taxon>
        <taxon>Filarioidea</taxon>
        <taxon>Onchocercidae</taxon>
        <taxon>Brugia</taxon>
    </lineage>
</organism>
<reference evidence="3" key="1">
    <citation type="submission" date="2017-02" db="UniProtKB">
        <authorList>
            <consortium name="WormBaseParasite"/>
        </authorList>
    </citation>
    <scope>IDENTIFICATION</scope>
</reference>
<evidence type="ECO:0000313" key="2">
    <source>
        <dbReference type="Proteomes" id="UP000278627"/>
    </source>
</evidence>
<dbReference type="Proteomes" id="UP000278627">
    <property type="component" value="Unassembled WGS sequence"/>
</dbReference>
<dbReference type="AlphaFoldDB" id="A0A0N4TFT9"/>
<accession>A0A0N4TFT9</accession>
<gene>
    <name evidence="1" type="ORF">BPAG_LOCUS7038</name>
</gene>
<evidence type="ECO:0000313" key="3">
    <source>
        <dbReference type="WBParaSite" id="BPAG_0000707701-mRNA-1"/>
    </source>
</evidence>
<proteinExistence type="predicted"/>
<evidence type="ECO:0000313" key="1">
    <source>
        <dbReference type="EMBL" id="VDN88224.1"/>
    </source>
</evidence>
<reference evidence="1 2" key="2">
    <citation type="submission" date="2018-11" db="EMBL/GenBank/DDBJ databases">
        <authorList>
            <consortium name="Pathogen Informatics"/>
        </authorList>
    </citation>
    <scope>NUCLEOTIDE SEQUENCE [LARGE SCALE GENOMIC DNA]</scope>
</reference>
<dbReference type="EMBL" id="UZAD01007346">
    <property type="protein sequence ID" value="VDN88224.1"/>
    <property type="molecule type" value="Genomic_DNA"/>
</dbReference>
<dbReference type="WBParaSite" id="BPAG_0000707701-mRNA-1">
    <property type="protein sequence ID" value="BPAG_0000707701-mRNA-1"/>
    <property type="gene ID" value="BPAG_0000707701"/>
</dbReference>
<protein>
    <submittedName>
        <fullName evidence="3">Transposase</fullName>
    </submittedName>
</protein>
<keyword evidence="2" id="KW-1185">Reference proteome</keyword>
<name>A0A0N4TFT9_BRUPA</name>